<accession>A0A501QGQ7</accession>
<dbReference type="InterPro" id="IPR053164">
    <property type="entry name" value="IS1016-like_transposase"/>
</dbReference>
<dbReference type="InterPro" id="IPR024445">
    <property type="entry name" value="Tnp_ISXO2-like"/>
</dbReference>
<evidence type="ECO:0000313" key="2">
    <source>
        <dbReference type="EMBL" id="TPD71096.1"/>
    </source>
</evidence>
<dbReference type="Pfam" id="PF12762">
    <property type="entry name" value="DDE_Tnp_IS1595"/>
    <property type="match status" value="1"/>
</dbReference>
<dbReference type="Proteomes" id="UP000319175">
    <property type="component" value="Unassembled WGS sequence"/>
</dbReference>
<evidence type="ECO:0000313" key="3">
    <source>
        <dbReference type="Proteomes" id="UP000319175"/>
    </source>
</evidence>
<dbReference type="PANTHER" id="PTHR47163">
    <property type="entry name" value="DDE_TNP_IS1595 DOMAIN-CONTAINING PROTEIN"/>
    <property type="match status" value="1"/>
</dbReference>
<proteinExistence type="predicted"/>
<feature type="domain" description="ISXO2-like transposase" evidence="1">
    <location>
        <begin position="129"/>
        <end position="281"/>
    </location>
</feature>
<protein>
    <submittedName>
        <fullName evidence="2">IS1595 family transposase</fullName>
    </submittedName>
</protein>
<dbReference type="SMART" id="SM01126">
    <property type="entry name" value="DDE_Tnp_IS1595"/>
    <property type="match status" value="1"/>
</dbReference>
<dbReference type="NCBIfam" id="NF033547">
    <property type="entry name" value="transpos_IS1595"/>
    <property type="match status" value="1"/>
</dbReference>
<comment type="caution">
    <text evidence="2">The sequence shown here is derived from an EMBL/GenBank/DDBJ whole genome shotgun (WGS) entry which is preliminary data.</text>
</comment>
<gene>
    <name evidence="2" type="ORF">FJA49_04135</name>
</gene>
<organism evidence="2 3">
    <name type="scientific">Flavobacterium microcysteis</name>
    <dbReference type="NCBI Taxonomy" id="2596891"/>
    <lineage>
        <taxon>Bacteria</taxon>
        <taxon>Pseudomonadati</taxon>
        <taxon>Bacteroidota</taxon>
        <taxon>Flavobacteriia</taxon>
        <taxon>Flavobacteriales</taxon>
        <taxon>Flavobacteriaceae</taxon>
        <taxon>Flavobacterium</taxon>
    </lineage>
</organism>
<dbReference type="EMBL" id="VFJE01000051">
    <property type="protein sequence ID" value="TPD71096.1"/>
    <property type="molecule type" value="Genomic_DNA"/>
</dbReference>
<keyword evidence="3" id="KW-1185">Reference proteome</keyword>
<name>A0A501QGQ7_9FLAO</name>
<evidence type="ECO:0000259" key="1">
    <source>
        <dbReference type="SMART" id="SM01126"/>
    </source>
</evidence>
<dbReference type="OrthoDB" id="1023020at2"/>
<sequence>MVFDTNIKSMFDLQKAFPNEQACIDYLEHIIWAGTPVSPFDSESKVYKCADNQYKCCNTGKRFNIKTGTFLENTKLPLQKWLLCIWILTIANKGVSSIQLSKMLGITQKSAWFMAHRVRAVFGIENYNELEGEIEIDESYFSGKNKNRHAKNKIPNSQGRAINCKTTPVFGMVQRGGKLNAFVVSNVKKDSLQPIIRRFVKSNTRVISDEWVSYSGLNSQYNHDIVNHGRKEYVNLDDNTMHTNTIEGVWGIMKRSYNGIYNWWSKKHMQKYVDEFVYRYNMRKHPDSDKFNWLLANAGVSRTKYKDLIK</sequence>
<dbReference type="RefSeq" id="WP_139999157.1">
    <property type="nucleotide sequence ID" value="NZ_VFJE01000051.1"/>
</dbReference>
<reference evidence="2 3" key="1">
    <citation type="submission" date="2019-06" db="EMBL/GenBank/DDBJ databases">
        <title>Flavobacterium sp. MaA-Y11 from geoumgang.</title>
        <authorList>
            <person name="Jeong S."/>
        </authorList>
    </citation>
    <scope>NUCLEOTIDE SEQUENCE [LARGE SCALE GENOMIC DNA]</scope>
    <source>
        <strain evidence="2 3">MaA-Y11</strain>
    </source>
</reference>
<dbReference type="AlphaFoldDB" id="A0A501QGQ7"/>
<dbReference type="PANTHER" id="PTHR47163:SF2">
    <property type="entry name" value="SI:DKEY-17M8.2"/>
    <property type="match status" value="1"/>
</dbReference>